<keyword evidence="3" id="KW-1185">Reference proteome</keyword>
<dbReference type="eggNOG" id="COG2124">
    <property type="taxonomic scope" value="Bacteria"/>
</dbReference>
<accession>M3UFT1</accession>
<dbReference type="InterPro" id="IPR001128">
    <property type="entry name" value="Cyt_P450"/>
</dbReference>
<dbReference type="SUPFAM" id="SSF48264">
    <property type="entry name" value="Cytochrome P450"/>
    <property type="match status" value="1"/>
</dbReference>
<organism evidence="2 3">
    <name type="scientific">Gordonia malaquae NBRC 108250</name>
    <dbReference type="NCBI Taxonomy" id="1223542"/>
    <lineage>
        <taxon>Bacteria</taxon>
        <taxon>Bacillati</taxon>
        <taxon>Actinomycetota</taxon>
        <taxon>Actinomycetes</taxon>
        <taxon>Mycobacteriales</taxon>
        <taxon>Gordoniaceae</taxon>
        <taxon>Gordonia</taxon>
    </lineage>
</organism>
<comment type="caution">
    <text evidence="2">The sequence shown here is derived from an EMBL/GenBank/DDBJ whole genome shotgun (WGS) entry which is preliminary data.</text>
</comment>
<protein>
    <submittedName>
        <fullName evidence="2">Putative cytochrome P450</fullName>
    </submittedName>
</protein>
<evidence type="ECO:0000313" key="2">
    <source>
        <dbReference type="EMBL" id="GAC78065.1"/>
    </source>
</evidence>
<dbReference type="GO" id="GO:0005506">
    <property type="term" value="F:iron ion binding"/>
    <property type="evidence" value="ECO:0007669"/>
    <property type="project" value="InterPro"/>
</dbReference>
<name>M3UFT1_GORML</name>
<dbReference type="Proteomes" id="UP000035009">
    <property type="component" value="Unassembled WGS sequence"/>
</dbReference>
<feature type="compositionally biased region" description="Basic residues" evidence="1">
    <location>
        <begin position="210"/>
        <end position="228"/>
    </location>
</feature>
<feature type="region of interest" description="Disordered" evidence="1">
    <location>
        <begin position="1"/>
        <end position="22"/>
    </location>
</feature>
<evidence type="ECO:0000313" key="3">
    <source>
        <dbReference type="Proteomes" id="UP000035009"/>
    </source>
</evidence>
<dbReference type="OrthoDB" id="7376058at2"/>
<proteinExistence type="predicted"/>
<dbReference type="GO" id="GO:0004497">
    <property type="term" value="F:monooxygenase activity"/>
    <property type="evidence" value="ECO:0007669"/>
    <property type="project" value="InterPro"/>
</dbReference>
<dbReference type="EMBL" id="BAOP01000002">
    <property type="protein sequence ID" value="GAC78065.1"/>
    <property type="molecule type" value="Genomic_DNA"/>
</dbReference>
<dbReference type="AlphaFoldDB" id="M3UFT1"/>
<reference evidence="2 3" key="1">
    <citation type="submission" date="2013-02" db="EMBL/GenBank/DDBJ databases">
        <title>Whole genome shotgun sequence of Gordonia malaquae NBRC 108250.</title>
        <authorList>
            <person name="Yoshida I."/>
            <person name="Hosoyama A."/>
            <person name="Tsuchikane K."/>
            <person name="Ando Y."/>
            <person name="Baba S."/>
            <person name="Ohji S."/>
            <person name="Hamada M."/>
            <person name="Tamura T."/>
            <person name="Yamazoe A."/>
            <person name="Yamazaki S."/>
            <person name="Fujita N."/>
        </authorList>
    </citation>
    <scope>NUCLEOTIDE SEQUENCE [LARGE SCALE GENOMIC DNA]</scope>
    <source>
        <strain evidence="2 3">NBRC 108250</strain>
    </source>
</reference>
<dbReference type="InterPro" id="IPR036396">
    <property type="entry name" value="Cyt_P450_sf"/>
</dbReference>
<dbReference type="GO" id="GO:0020037">
    <property type="term" value="F:heme binding"/>
    <property type="evidence" value="ECO:0007669"/>
    <property type="project" value="InterPro"/>
</dbReference>
<dbReference type="Pfam" id="PF00067">
    <property type="entry name" value="p450"/>
    <property type="match status" value="1"/>
</dbReference>
<feature type="region of interest" description="Disordered" evidence="1">
    <location>
        <begin position="204"/>
        <end position="228"/>
    </location>
</feature>
<gene>
    <name evidence="2" type="ORF">GM1_002_00430</name>
</gene>
<dbReference type="GO" id="GO:0016705">
    <property type="term" value="F:oxidoreductase activity, acting on paired donors, with incorporation or reduction of molecular oxygen"/>
    <property type="evidence" value="ECO:0007669"/>
    <property type="project" value="InterPro"/>
</dbReference>
<feature type="compositionally biased region" description="Polar residues" evidence="1">
    <location>
        <begin position="1"/>
        <end position="11"/>
    </location>
</feature>
<dbReference type="Gene3D" id="1.10.630.10">
    <property type="entry name" value="Cytochrome P450"/>
    <property type="match status" value="1"/>
</dbReference>
<sequence length="228" mass="25174">MTSTHTGSTRRPPTAPFPLLTGTLTLGSGSRAARRHLRERYGDAYHVKVVGLGDLVVVSDKDLARQVYRADPTVLHAANAIGPVLGGHSLFSFDEDKHRTQRKMLTPPFTGAALRRHHEVMLDEARREIATWPVGERFASLPSMNAITMRVILRAVYGMNHGGPAFSALAEDLPRFVQVGQALALSTFLQRDFGRFFPRRIAHPVPTQARRGHRRAGRAGSARSRRGT</sequence>
<evidence type="ECO:0000256" key="1">
    <source>
        <dbReference type="SAM" id="MobiDB-lite"/>
    </source>
</evidence>